<dbReference type="AlphaFoldDB" id="A0A0F0LI67"/>
<evidence type="ECO:0008006" key="4">
    <source>
        <dbReference type="Google" id="ProtNLM"/>
    </source>
</evidence>
<feature type="transmembrane region" description="Helical" evidence="1">
    <location>
        <begin position="232"/>
        <end position="252"/>
    </location>
</feature>
<feature type="transmembrane region" description="Helical" evidence="1">
    <location>
        <begin position="203"/>
        <end position="226"/>
    </location>
</feature>
<dbReference type="Proteomes" id="UP000033740">
    <property type="component" value="Unassembled WGS sequence"/>
</dbReference>
<feature type="transmembrane region" description="Helical" evidence="1">
    <location>
        <begin position="171"/>
        <end position="191"/>
    </location>
</feature>
<keyword evidence="3" id="KW-1185">Reference proteome</keyword>
<name>A0A0F0LI67_9MICO</name>
<keyword evidence="1" id="KW-0812">Transmembrane</keyword>
<evidence type="ECO:0000256" key="1">
    <source>
        <dbReference type="SAM" id="Phobius"/>
    </source>
</evidence>
<gene>
    <name evidence="2" type="ORF">RS86_02831</name>
</gene>
<keyword evidence="1" id="KW-0472">Membrane</keyword>
<sequence length="530" mass="53630">MVALLVSLRWRQLGHQLGRNPWMIVSLIISGMIALGLLTALAAGLVALRIAAPDAAVRTLVLVGAGIVLVWWIGSIVVSVDDSLAPERFALLPVTARAMLPGLVVAGATTIGGIGTTVALLLMLVGWSVSPLALVAALILIPLALATCVLGARVVSGLLAGWLAGRRTRDLVITLGVLLVACSGLLINVLVRAFARLSDPTAVLPAIADAAGWTPLGAVFGVPAALAQGDLLAAGLRLLIALATAAALWFAARGLLAARLVAPIQSRGGGRVRSGGLLDRILPATAIGAIAARTLRYATRDPRQVINTVMMLLLPALLIGVALMNGRGEGSLALGPGTILIPSINALLIGTILQLGIAYDNDAIALHIHTGVPGRADRAGRLLGFGIIAVPVTLVLCVAASVIAGRIDLLPASLGAALGLGAAAAGIGVWVGAFLPGRAPAPEANPFGRGSSGGVQSMVAMMIITPLSLVIGGPAFGLAIAAIWTPWLGWLSLALGVVCGGLAAWGGAVLGGRILERRWPEVLTEVASEA</sequence>
<evidence type="ECO:0000313" key="2">
    <source>
        <dbReference type="EMBL" id="KJL32359.1"/>
    </source>
</evidence>
<feature type="transmembrane region" description="Helical" evidence="1">
    <location>
        <begin position="490"/>
        <end position="510"/>
    </location>
</feature>
<dbReference type="EMBL" id="JYIX01000037">
    <property type="protein sequence ID" value="KJL32359.1"/>
    <property type="molecule type" value="Genomic_DNA"/>
</dbReference>
<organism evidence="2 3">
    <name type="scientific">Microbacterium azadirachtae</name>
    <dbReference type="NCBI Taxonomy" id="582680"/>
    <lineage>
        <taxon>Bacteria</taxon>
        <taxon>Bacillati</taxon>
        <taxon>Actinomycetota</taxon>
        <taxon>Actinomycetes</taxon>
        <taxon>Micrococcales</taxon>
        <taxon>Microbacteriaceae</taxon>
        <taxon>Microbacterium</taxon>
    </lineage>
</organism>
<feature type="transmembrane region" description="Helical" evidence="1">
    <location>
        <begin position="339"/>
        <end position="359"/>
    </location>
</feature>
<protein>
    <recommendedName>
        <fullName evidence="4">ABC-2 type transport system permease protein</fullName>
    </recommendedName>
</protein>
<dbReference type="PATRIC" id="fig|582680.6.peg.2907"/>
<feature type="transmembrane region" description="Helical" evidence="1">
    <location>
        <begin position="458"/>
        <end position="484"/>
    </location>
</feature>
<feature type="transmembrane region" description="Helical" evidence="1">
    <location>
        <begin position="60"/>
        <end position="80"/>
    </location>
</feature>
<accession>A0A0F0LI67</accession>
<proteinExistence type="predicted"/>
<feature type="transmembrane region" description="Helical" evidence="1">
    <location>
        <begin position="22"/>
        <end position="48"/>
    </location>
</feature>
<dbReference type="RefSeq" id="WP_045272858.1">
    <property type="nucleotide sequence ID" value="NZ_JYIX01000037.1"/>
</dbReference>
<evidence type="ECO:0000313" key="3">
    <source>
        <dbReference type="Proteomes" id="UP000033740"/>
    </source>
</evidence>
<dbReference type="STRING" id="582680.RS86_02831"/>
<feature type="transmembrane region" description="Helical" evidence="1">
    <location>
        <begin position="100"/>
        <end position="125"/>
    </location>
</feature>
<feature type="transmembrane region" description="Helical" evidence="1">
    <location>
        <begin position="380"/>
        <end position="404"/>
    </location>
</feature>
<feature type="transmembrane region" description="Helical" evidence="1">
    <location>
        <begin position="132"/>
        <end position="165"/>
    </location>
</feature>
<reference evidence="2 3" key="1">
    <citation type="submission" date="2015-02" db="EMBL/GenBank/DDBJ databases">
        <title>Draft genome sequences of ten Microbacterium spp. with emphasis on heavy metal contaminated environments.</title>
        <authorList>
            <person name="Corretto E."/>
        </authorList>
    </citation>
    <scope>NUCLEOTIDE SEQUENCE [LARGE SCALE GENOMIC DNA]</scope>
    <source>
        <strain evidence="2 3">ARN176</strain>
    </source>
</reference>
<keyword evidence="1" id="KW-1133">Transmembrane helix</keyword>
<feature type="transmembrane region" description="Helical" evidence="1">
    <location>
        <begin position="305"/>
        <end position="324"/>
    </location>
</feature>
<feature type="transmembrane region" description="Helical" evidence="1">
    <location>
        <begin position="416"/>
        <end position="437"/>
    </location>
</feature>
<comment type="caution">
    <text evidence="2">The sequence shown here is derived from an EMBL/GenBank/DDBJ whole genome shotgun (WGS) entry which is preliminary data.</text>
</comment>